<feature type="compositionally biased region" description="Basic and acidic residues" evidence="1">
    <location>
        <begin position="222"/>
        <end position="238"/>
    </location>
</feature>
<gene>
    <name evidence="2" type="ORF">Cvel_15356</name>
</gene>
<feature type="compositionally biased region" description="Low complexity" evidence="1">
    <location>
        <begin position="534"/>
        <end position="554"/>
    </location>
</feature>
<feature type="compositionally biased region" description="Gly residues" evidence="1">
    <location>
        <begin position="105"/>
        <end position="121"/>
    </location>
</feature>
<feature type="compositionally biased region" description="Basic and acidic residues" evidence="1">
    <location>
        <begin position="45"/>
        <end position="54"/>
    </location>
</feature>
<feature type="region of interest" description="Disordered" evidence="1">
    <location>
        <begin position="991"/>
        <end position="1021"/>
    </location>
</feature>
<feature type="compositionally biased region" description="Gly residues" evidence="1">
    <location>
        <begin position="1436"/>
        <end position="1449"/>
    </location>
</feature>
<feature type="compositionally biased region" description="Basic and acidic residues" evidence="1">
    <location>
        <begin position="355"/>
        <end position="373"/>
    </location>
</feature>
<proteinExistence type="predicted"/>
<feature type="compositionally biased region" description="Low complexity" evidence="1">
    <location>
        <begin position="767"/>
        <end position="780"/>
    </location>
</feature>
<feature type="compositionally biased region" description="Basic and acidic residues" evidence="1">
    <location>
        <begin position="479"/>
        <end position="493"/>
    </location>
</feature>
<feature type="compositionally biased region" description="Polar residues" evidence="1">
    <location>
        <begin position="380"/>
        <end position="393"/>
    </location>
</feature>
<feature type="compositionally biased region" description="Polar residues" evidence="1">
    <location>
        <begin position="1262"/>
        <end position="1274"/>
    </location>
</feature>
<feature type="compositionally biased region" description="Basic and acidic residues" evidence="1">
    <location>
        <begin position="397"/>
        <end position="412"/>
    </location>
</feature>
<feature type="compositionally biased region" description="Low complexity" evidence="1">
    <location>
        <begin position="992"/>
        <end position="1016"/>
    </location>
</feature>
<feature type="compositionally biased region" description="Basic and acidic residues" evidence="1">
    <location>
        <begin position="1"/>
        <end position="10"/>
    </location>
</feature>
<feature type="compositionally biased region" description="Low complexity" evidence="1">
    <location>
        <begin position="876"/>
        <end position="892"/>
    </location>
</feature>
<dbReference type="EMBL" id="CDMZ01000146">
    <property type="protein sequence ID" value="CEM07793.1"/>
    <property type="molecule type" value="Genomic_DNA"/>
</dbReference>
<protein>
    <submittedName>
        <fullName evidence="2">Uncharacterized protein</fullName>
    </submittedName>
</protein>
<dbReference type="VEuPathDB" id="CryptoDB:Cvel_15356"/>
<evidence type="ECO:0000313" key="2">
    <source>
        <dbReference type="EMBL" id="CEM07793.1"/>
    </source>
</evidence>
<feature type="compositionally biased region" description="Basic and acidic residues" evidence="1">
    <location>
        <begin position="863"/>
        <end position="874"/>
    </location>
</feature>
<name>A0A0G4F6P7_9ALVE</name>
<feature type="region of interest" description="Disordered" evidence="1">
    <location>
        <begin position="1235"/>
        <end position="1464"/>
    </location>
</feature>
<sequence length="1488" mass="158130">MASFAKKPEARGANAGPRPLLKSSGTARASAPSGAASAYHLSGAKGEKEGKEGKGPATGTRKLALGSAALRARSPPIKESSAGGPVMPVPLRHGKETGGLVSSRGSGGMHGLSGGLSGGGHSLMTSRGPGARGAASHITLKPAATGVGKERERKVVGQTGVSGLRGERSSLIAESASPSAPLRSGSQGHREGGGRTSHNSQKERDRLPRSSGSEAGGAGRRGVQEREKAEVEEGERGGRSGKPLRASTQGTASVRDDHLPRSGGAGQKHQSGTKDRERSSVAAAVSSVSGAPTMGPSAKPLTPVLSDQRERDRRGGPLGRDGVSRRNLIMAGGASSTRKLPAGANVSLNLLSSSQEKEKDKGESQAEKQKGRPQEPPPSNGSSNAVSKNQTQPGLPAEKEKERDRQKEKEDPGSSSDETVTATATAADTTPKVLPTPSSGGEEPGASISITNVEKGGREKEKESDQREKGSSAMKQKGSKKEISLSLHKESSPSHDAQPQADGFTKPKKEKEREKEKHRLKEKEEREREVINRSSPPSSFKIQSSQSPPHSNPSKAVVDSTPNPVTAFSADVHRTASKNPSAPVLPSRTGPAQQAKQAQTQPPPYAHVLHPTRPGSPFPHPVRASPPQGAPAPTPASSSARAAAAGAGTAEEEASERQKEKKKTAMGTSSPPVDPQSKQRHSASSHAAGMSKSPTERGTPSYLHPKERHTTSPPRIAPAISERPRGSDHASSSVLRTPLPLPLELSGKGAPIPFPLLHSGALPVPVPVQHFQQAQQQQQQRPASPSLMDPNRKKASPPAAHQLVAATERRRDPQEDKKRPSASMHSFAPPMRTTAGKGADLQTGRSGGTPSGTPSKAQAQTGGEKEDKDKRRAESASTPKKGTAATPAAAPTVRAQTARLFPNERVPLQYKYDTGVPLLEEFLHGGTPDDLHAAFIFRPLEEVKRIAKERGPLVLSLLKQMDLIERPPPPTPPGGWKSHIFSSVCLPTENRSSSSSAGASATAASSSSAQKQQQQQGEREQIDPVGSIGFHIQTVPEQSAAQLPPKRKERKEGERFVELDLLPSWLKQLPVNRDLIPTSIDWSFNEASPMKREMRRRQLLATTEGVPETDTLMQYHDRASLEAAMEGRRIVDFPQSVGLAITAKILLNRTNMSVVCPYGTKTCLSPEPKTQQQQQHIVHYSGGQYIQVGGAVYRHGQPVFPAYNSANYSGAAYPYHQYYQDQYGNVYPHPHMYQNQQQAQYAQTRMQPPQPSAGFPPHAPNGRSQTLQEQQQLPGSAFHPPNAAATATGGGGAWGLSSRAPTTAADPRQHPPTAYAQMPPQHPQQHQPHQQSQFAQQQQQQQMQYPHQQQQPDAFVPALHHYPHHYPHPLQDRVPMQHTHQPQRQQQQAQTSMSVLQPSAATAARGQLGIPFSQSFAPSISQPPRVQQQQTQQAVGGMGGMQGGGGGGTNPPDSTRPGAPRGMLHIPAHHRASAAAAPSTVGLLGSGG</sequence>
<feature type="compositionally biased region" description="Low complexity" evidence="1">
    <location>
        <begin position="1317"/>
        <end position="1352"/>
    </location>
</feature>
<feature type="compositionally biased region" description="Low complexity" evidence="1">
    <location>
        <begin position="419"/>
        <end position="430"/>
    </location>
</feature>
<feature type="compositionally biased region" description="Low complexity" evidence="1">
    <location>
        <begin position="63"/>
        <end position="74"/>
    </location>
</feature>
<feature type="compositionally biased region" description="Low complexity" evidence="1">
    <location>
        <begin position="23"/>
        <end position="38"/>
    </location>
</feature>
<feature type="compositionally biased region" description="Basic and acidic residues" evidence="1">
    <location>
        <begin position="455"/>
        <end position="470"/>
    </location>
</feature>
<feature type="region of interest" description="Disordered" evidence="1">
    <location>
        <begin position="1"/>
        <end position="892"/>
    </location>
</feature>
<feature type="compositionally biased region" description="Low complexity" evidence="1">
    <location>
        <begin position="1426"/>
        <end position="1435"/>
    </location>
</feature>
<feature type="compositionally biased region" description="Low complexity" evidence="1">
    <location>
        <begin position="1376"/>
        <end position="1394"/>
    </location>
</feature>
<reference evidence="2" key="1">
    <citation type="submission" date="2014-11" db="EMBL/GenBank/DDBJ databases">
        <authorList>
            <person name="Otto D Thomas"/>
            <person name="Naeem Raeece"/>
        </authorList>
    </citation>
    <scope>NUCLEOTIDE SEQUENCE</scope>
</reference>
<evidence type="ECO:0000256" key="1">
    <source>
        <dbReference type="SAM" id="MobiDB-lite"/>
    </source>
</evidence>
<accession>A0A0G4F6P7</accession>
<feature type="compositionally biased region" description="Low complexity" evidence="1">
    <location>
        <begin position="280"/>
        <end position="289"/>
    </location>
</feature>
<feature type="compositionally biased region" description="Basic and acidic residues" evidence="1">
    <location>
        <begin position="505"/>
        <end position="531"/>
    </location>
</feature>
<feature type="compositionally biased region" description="Basic and acidic residues" evidence="1">
    <location>
        <begin position="807"/>
        <end position="819"/>
    </location>
</feature>
<feature type="compositionally biased region" description="Low complexity" evidence="1">
    <location>
        <begin position="635"/>
        <end position="649"/>
    </location>
</feature>
<feature type="compositionally biased region" description="Polar residues" evidence="1">
    <location>
        <begin position="1412"/>
        <end position="1425"/>
    </location>
</feature>
<feature type="compositionally biased region" description="Low complexity" evidence="1">
    <location>
        <begin position="591"/>
        <end position="600"/>
    </location>
</feature>
<organism evidence="2">
    <name type="scientific">Chromera velia CCMP2878</name>
    <dbReference type="NCBI Taxonomy" id="1169474"/>
    <lineage>
        <taxon>Eukaryota</taxon>
        <taxon>Sar</taxon>
        <taxon>Alveolata</taxon>
        <taxon>Colpodellida</taxon>
        <taxon>Chromeraceae</taxon>
        <taxon>Chromera</taxon>
    </lineage>
</organism>